<dbReference type="PANTHER" id="PTHR13343:SF17">
    <property type="entry name" value="CELLULAR REPRESSOR OF E1A-STIMULATED GENES, ISOFORM A"/>
    <property type="match status" value="1"/>
</dbReference>
<reference evidence="3 4" key="1">
    <citation type="submission" date="2023-07" db="EMBL/GenBank/DDBJ databases">
        <title>Comparative genomics of wheat-associated soil bacteria to identify genetic determinants of phenazine resistance.</title>
        <authorList>
            <person name="Mouncey N."/>
        </authorList>
    </citation>
    <scope>NUCLEOTIDE SEQUENCE [LARGE SCALE GENOMIC DNA]</scope>
    <source>
        <strain evidence="3 4">W4I11</strain>
    </source>
</reference>
<evidence type="ECO:0000313" key="4">
    <source>
        <dbReference type="Proteomes" id="UP001237780"/>
    </source>
</evidence>
<dbReference type="EMBL" id="JAUSZT010000003">
    <property type="protein sequence ID" value="MDQ0996651.1"/>
    <property type="molecule type" value="Genomic_DNA"/>
</dbReference>
<dbReference type="InterPro" id="IPR019595">
    <property type="entry name" value="DUF2470"/>
</dbReference>
<dbReference type="Proteomes" id="UP001237780">
    <property type="component" value="Unassembled WGS sequence"/>
</dbReference>
<sequence>MSEKMDVLREMDDSAIRLIRRLMRSARHAVIATLEPNTGNPIATRIGISTDHDGTPITLVSALAAHTPALLADPRCSLLVGELGKGDPLAYPRMTISAKAREIVKGTPEHARIEWRYLSHLPKSKLYVGLGDFRFFRLEPENTKLNGGFGRAYQLEAKDWLSLSPVNPELAEAEKNAVDHMNEDHAEAIALYARYYAKLPDGKWRITGIDADGFDIADGDEVARIFFEKPLESAKDMHMTLVRMAGQARAGLAAEQAPV</sequence>
<feature type="domain" description="Pyridoxamine 5'-phosphate oxidase N-terminal" evidence="1">
    <location>
        <begin position="19"/>
        <end position="143"/>
    </location>
</feature>
<organism evidence="3 4">
    <name type="scientific">Phyllobacterium ifriqiyense</name>
    <dbReference type="NCBI Taxonomy" id="314238"/>
    <lineage>
        <taxon>Bacteria</taxon>
        <taxon>Pseudomonadati</taxon>
        <taxon>Pseudomonadota</taxon>
        <taxon>Alphaproteobacteria</taxon>
        <taxon>Hyphomicrobiales</taxon>
        <taxon>Phyllobacteriaceae</taxon>
        <taxon>Phyllobacterium</taxon>
    </lineage>
</organism>
<dbReference type="Pfam" id="PF01243">
    <property type="entry name" value="PNPOx_N"/>
    <property type="match status" value="1"/>
</dbReference>
<dbReference type="Gene3D" id="3.20.180.10">
    <property type="entry name" value="PNP-oxidase-like"/>
    <property type="match status" value="1"/>
</dbReference>
<protein>
    <submittedName>
        <fullName evidence="3">Heme iron utilization protein</fullName>
    </submittedName>
</protein>
<name>A0ABU0S837_9HYPH</name>
<dbReference type="InterPro" id="IPR037119">
    <property type="entry name" value="Haem_oxidase_HugZ-like_sf"/>
</dbReference>
<dbReference type="InterPro" id="IPR011576">
    <property type="entry name" value="Pyridox_Oxase_N"/>
</dbReference>
<keyword evidence="4" id="KW-1185">Reference proteome</keyword>
<dbReference type="PANTHER" id="PTHR13343">
    <property type="entry name" value="CREG1 PROTEIN"/>
    <property type="match status" value="1"/>
</dbReference>
<dbReference type="Gene3D" id="2.30.110.10">
    <property type="entry name" value="Electron Transport, Fmn-binding Protein, Chain A"/>
    <property type="match status" value="1"/>
</dbReference>
<dbReference type="RefSeq" id="WP_115052357.1">
    <property type="nucleotide sequence ID" value="NZ_JAUSZT010000003.1"/>
</dbReference>
<evidence type="ECO:0000259" key="2">
    <source>
        <dbReference type="Pfam" id="PF10615"/>
    </source>
</evidence>
<evidence type="ECO:0000259" key="1">
    <source>
        <dbReference type="Pfam" id="PF01243"/>
    </source>
</evidence>
<comment type="caution">
    <text evidence="3">The sequence shown here is derived from an EMBL/GenBank/DDBJ whole genome shotgun (WGS) entry which is preliminary data.</text>
</comment>
<dbReference type="InterPro" id="IPR012349">
    <property type="entry name" value="Split_barrel_FMN-bd"/>
</dbReference>
<dbReference type="SUPFAM" id="SSF50475">
    <property type="entry name" value="FMN-binding split barrel"/>
    <property type="match status" value="1"/>
</dbReference>
<dbReference type="Pfam" id="PF10615">
    <property type="entry name" value="DUF2470"/>
    <property type="match status" value="1"/>
</dbReference>
<proteinExistence type="predicted"/>
<feature type="domain" description="DUF2470" evidence="2">
    <location>
        <begin position="175"/>
        <end position="244"/>
    </location>
</feature>
<evidence type="ECO:0000313" key="3">
    <source>
        <dbReference type="EMBL" id="MDQ0996651.1"/>
    </source>
</evidence>
<gene>
    <name evidence="3" type="ORF">QFZ34_001833</name>
</gene>
<accession>A0ABU0S837</accession>